<feature type="repeat" description="ANK" evidence="8">
    <location>
        <begin position="29"/>
        <end position="62"/>
    </location>
</feature>
<dbReference type="Pfam" id="PF12796">
    <property type="entry name" value="Ank_2"/>
    <property type="match status" value="1"/>
</dbReference>
<keyword evidence="9" id="KW-1133">Transmembrane helix</keyword>
<reference evidence="10 11" key="1">
    <citation type="journal article" date="2010" name="Science">
        <title>Genomic comparison of the ants Camponotus floridanus and Harpegnathos saltator.</title>
        <authorList>
            <person name="Bonasio R."/>
            <person name="Zhang G."/>
            <person name="Ye C."/>
            <person name="Mutti N.S."/>
            <person name="Fang X."/>
            <person name="Qin N."/>
            <person name="Donahue G."/>
            <person name="Yang P."/>
            <person name="Li Q."/>
            <person name="Li C."/>
            <person name="Zhang P."/>
            <person name="Huang Z."/>
            <person name="Berger S.L."/>
            <person name="Reinberg D."/>
            <person name="Wang J."/>
            <person name="Liebig J."/>
        </authorList>
    </citation>
    <scope>NUCLEOTIDE SEQUENCE [LARGE SCALE GENOMIC DNA]</scope>
    <source>
        <strain evidence="11">C129</strain>
    </source>
</reference>
<evidence type="ECO:0000256" key="5">
    <source>
        <dbReference type="ARBA" id="ARBA00023065"/>
    </source>
</evidence>
<feature type="repeat" description="ANK" evidence="8">
    <location>
        <begin position="63"/>
        <end position="95"/>
    </location>
</feature>
<dbReference type="SMART" id="SM00248">
    <property type="entry name" value="ANK"/>
    <property type="match status" value="3"/>
</dbReference>
<keyword evidence="4 8" id="KW-0040">ANK repeat</keyword>
<evidence type="ECO:0000256" key="7">
    <source>
        <dbReference type="ARBA" id="ARBA00023303"/>
    </source>
</evidence>
<dbReference type="GO" id="GO:1902495">
    <property type="term" value="C:transmembrane transporter complex"/>
    <property type="evidence" value="ECO:0007669"/>
    <property type="project" value="TreeGrafter"/>
</dbReference>
<dbReference type="PANTHER" id="PTHR47143:SF1">
    <property type="entry name" value="ION_TRANS DOMAIN-CONTAINING PROTEIN"/>
    <property type="match status" value="1"/>
</dbReference>
<keyword evidence="6" id="KW-0325">Glycoprotein</keyword>
<evidence type="ECO:0000256" key="8">
    <source>
        <dbReference type="PROSITE-ProRule" id="PRU00023"/>
    </source>
</evidence>
<evidence type="ECO:0000256" key="6">
    <source>
        <dbReference type="ARBA" id="ARBA00023180"/>
    </source>
</evidence>
<evidence type="ECO:0000256" key="2">
    <source>
        <dbReference type="ARBA" id="ARBA00022606"/>
    </source>
</evidence>
<keyword evidence="9" id="KW-0812">Transmembrane</keyword>
<evidence type="ECO:0000256" key="9">
    <source>
        <dbReference type="SAM" id="Phobius"/>
    </source>
</evidence>
<dbReference type="GO" id="GO:0034220">
    <property type="term" value="P:monoatomic ion transmembrane transport"/>
    <property type="evidence" value="ECO:0007669"/>
    <property type="project" value="UniProtKB-KW"/>
</dbReference>
<dbReference type="Gene3D" id="1.25.40.20">
    <property type="entry name" value="Ankyrin repeat-containing domain"/>
    <property type="match status" value="1"/>
</dbReference>
<dbReference type="PROSITE" id="PS50088">
    <property type="entry name" value="ANK_REPEAT"/>
    <property type="match status" value="3"/>
</dbReference>
<keyword evidence="2" id="KW-0716">Sensory transduction</keyword>
<evidence type="ECO:0000256" key="3">
    <source>
        <dbReference type="ARBA" id="ARBA00022737"/>
    </source>
</evidence>
<keyword evidence="3" id="KW-0677">Repeat</keyword>
<evidence type="ECO:0000256" key="1">
    <source>
        <dbReference type="ARBA" id="ARBA00022448"/>
    </source>
</evidence>
<sequence>MHLATLAQSVETIKELITFGAKVDEEDNEGRTPLHYAAVPNENSEMIKILIQVCASTNKADKFGFTPPHIAAMNENSHNTGMLLSEGGDMTARTKDGDIALNFIIQCTPDALLQFKTRLDQAISLQVDRLNNVNCNLLLNFRPLISSSCREMDLMLCLVEQDQGHILKHLCESFLHLKWRCIRKFFVLNFLFHLIFVAFFTSFICVTYL</sequence>
<dbReference type="InterPro" id="IPR052076">
    <property type="entry name" value="TRP_cation_channel"/>
</dbReference>
<accession>E2ALA2</accession>
<keyword evidence="10" id="KW-0675">Receptor</keyword>
<keyword evidence="9" id="KW-0472">Membrane</keyword>
<feature type="transmembrane region" description="Helical" evidence="9">
    <location>
        <begin position="185"/>
        <end position="204"/>
    </location>
</feature>
<protein>
    <submittedName>
        <fullName evidence="10">Transient receptor potential channel pyrexia</fullName>
    </submittedName>
</protein>
<dbReference type="PANTHER" id="PTHR47143">
    <property type="entry name" value="TRANSIENT RECEPTOR POTENTIAL CATION CHANNEL PROTEIN PAINLESS"/>
    <property type="match status" value="1"/>
</dbReference>
<dbReference type="PROSITE" id="PS50297">
    <property type="entry name" value="ANK_REP_REGION"/>
    <property type="match status" value="1"/>
</dbReference>
<dbReference type="EMBL" id="GL440570">
    <property type="protein sequence ID" value="EFN65781.1"/>
    <property type="molecule type" value="Genomic_DNA"/>
</dbReference>
<keyword evidence="7" id="KW-0407">Ion channel</keyword>
<dbReference type="InterPro" id="IPR002110">
    <property type="entry name" value="Ankyrin_rpt"/>
</dbReference>
<evidence type="ECO:0000313" key="10">
    <source>
        <dbReference type="EMBL" id="EFN65781.1"/>
    </source>
</evidence>
<dbReference type="OrthoDB" id="7464126at2759"/>
<dbReference type="InParanoid" id="E2ALA2"/>
<dbReference type="SUPFAM" id="SSF48403">
    <property type="entry name" value="Ankyrin repeat"/>
    <property type="match status" value="1"/>
</dbReference>
<evidence type="ECO:0000256" key="4">
    <source>
        <dbReference type="ARBA" id="ARBA00023043"/>
    </source>
</evidence>
<dbReference type="InterPro" id="IPR036770">
    <property type="entry name" value="Ankyrin_rpt-contain_sf"/>
</dbReference>
<keyword evidence="11" id="KW-1185">Reference proteome</keyword>
<dbReference type="STRING" id="104421.E2ALA2"/>
<keyword evidence="5" id="KW-0406">Ion transport</keyword>
<gene>
    <name evidence="10" type="ORF">EAG_13823</name>
</gene>
<feature type="repeat" description="ANK" evidence="8">
    <location>
        <begin position="1"/>
        <end position="28"/>
    </location>
</feature>
<evidence type="ECO:0000313" key="11">
    <source>
        <dbReference type="Proteomes" id="UP000000311"/>
    </source>
</evidence>
<proteinExistence type="predicted"/>
<dbReference type="AlphaFoldDB" id="E2ALA2"/>
<dbReference type="GO" id="GO:0022857">
    <property type="term" value="F:transmembrane transporter activity"/>
    <property type="evidence" value="ECO:0007669"/>
    <property type="project" value="TreeGrafter"/>
</dbReference>
<dbReference type="Proteomes" id="UP000000311">
    <property type="component" value="Unassembled WGS sequence"/>
</dbReference>
<name>E2ALA2_CAMFO</name>
<keyword evidence="1" id="KW-0813">Transport</keyword>
<organism evidence="11">
    <name type="scientific">Camponotus floridanus</name>
    <name type="common">Florida carpenter ant</name>
    <dbReference type="NCBI Taxonomy" id="104421"/>
    <lineage>
        <taxon>Eukaryota</taxon>
        <taxon>Metazoa</taxon>
        <taxon>Ecdysozoa</taxon>
        <taxon>Arthropoda</taxon>
        <taxon>Hexapoda</taxon>
        <taxon>Insecta</taxon>
        <taxon>Pterygota</taxon>
        <taxon>Neoptera</taxon>
        <taxon>Endopterygota</taxon>
        <taxon>Hymenoptera</taxon>
        <taxon>Apocrita</taxon>
        <taxon>Aculeata</taxon>
        <taxon>Formicoidea</taxon>
        <taxon>Formicidae</taxon>
        <taxon>Formicinae</taxon>
        <taxon>Camponotus</taxon>
    </lineage>
</organism>